<protein>
    <recommendedName>
        <fullName evidence="3">DUF2806 domain-containing protein</fullName>
    </recommendedName>
</protein>
<dbReference type="InterPro" id="IPR021254">
    <property type="entry name" value="DUF2806"/>
</dbReference>
<reference evidence="1 2" key="1">
    <citation type="submission" date="2016-10" db="EMBL/GenBank/DDBJ databases">
        <authorList>
            <person name="de Groot N.N."/>
        </authorList>
    </citation>
    <scope>NUCLEOTIDE SEQUENCE [LARGE SCALE GENOMIC DNA]</scope>
    <source>
        <strain evidence="1 2">DSM 19547</strain>
    </source>
</reference>
<proteinExistence type="predicted"/>
<evidence type="ECO:0000313" key="2">
    <source>
        <dbReference type="Proteomes" id="UP000199356"/>
    </source>
</evidence>
<sequence length="233" mass="25966">MVARSYRSQTNREAVAAVAVEDLQTTPPSPGTEGPSDDWMNRFERYAEDASSEDLRMMYGKLLASEIREPGKIAPTTVHFVSMLDTETAQLIERVLPVCSPDGVAMTAILHPKLSIPETTYIEQSGFWTAEKTFSMTFSEDGLIIRSFKNDSRGVALRGKPNSKLTVEAAVLSRAGRDLCNTVIRDFDYQAFADFALSKPEVDEVHLGQIQREKDTVELTSPIQLFPTRKESQ</sequence>
<evidence type="ECO:0008006" key="3">
    <source>
        <dbReference type="Google" id="ProtNLM"/>
    </source>
</evidence>
<dbReference type="EMBL" id="FOXA01000008">
    <property type="protein sequence ID" value="SFP57934.1"/>
    <property type="molecule type" value="Genomic_DNA"/>
</dbReference>
<dbReference type="Proteomes" id="UP000199356">
    <property type="component" value="Unassembled WGS sequence"/>
</dbReference>
<dbReference type="AlphaFoldDB" id="A0A1I5RH82"/>
<evidence type="ECO:0000313" key="1">
    <source>
        <dbReference type="EMBL" id="SFP57934.1"/>
    </source>
</evidence>
<name>A0A1I5RH82_9RHOB</name>
<keyword evidence="2" id="KW-1185">Reference proteome</keyword>
<gene>
    <name evidence="1" type="ORF">SAMN04488047_108178</name>
</gene>
<accession>A0A1I5RH82</accession>
<organism evidence="1 2">
    <name type="scientific">Tranquillimonas alkanivorans</name>
    <dbReference type="NCBI Taxonomy" id="441119"/>
    <lineage>
        <taxon>Bacteria</taxon>
        <taxon>Pseudomonadati</taxon>
        <taxon>Pseudomonadota</taxon>
        <taxon>Alphaproteobacteria</taxon>
        <taxon>Rhodobacterales</taxon>
        <taxon>Roseobacteraceae</taxon>
        <taxon>Tranquillimonas</taxon>
    </lineage>
</organism>
<dbReference type="Pfam" id="PF10987">
    <property type="entry name" value="DUF2806"/>
    <property type="match status" value="1"/>
</dbReference>